<accession>A0A1Q9EVV2</accession>
<feature type="transmembrane region" description="Helical" evidence="2">
    <location>
        <begin position="2790"/>
        <end position="2811"/>
    </location>
</feature>
<keyword evidence="2" id="KW-0812">Transmembrane</keyword>
<feature type="region of interest" description="Disordered" evidence="1">
    <location>
        <begin position="2413"/>
        <end position="2436"/>
    </location>
</feature>
<dbReference type="InterPro" id="IPR011050">
    <property type="entry name" value="Pectin_lyase_fold/virulence"/>
</dbReference>
<keyword evidence="3" id="KW-0732">Signal</keyword>
<gene>
    <name evidence="4" type="ORF">AK812_SmicGene4589</name>
</gene>
<sequence length="2874" mass="301757">MAVCWLLCLAIFSYPLSAERVAHKRILHGADSFLTRGHGAREFAQDSSSESETSNGTRTEAKVGLPKCSDGILQLDGVYEVGLPKCSDGILQLDGVYEVKKEVLVEGPSCRVTGSAELLLWAPLRFQGNLVFAGQLNVKAAGDGGRVNASCITIEGNFTSHPEARLSIQGCKNEADGGDARHGGCLHIGGNAELLGAQLLLRECSARKAWGGRLQSRNATIDAEGCDAKHGGAFYAEMDMHVSGGSVTIRESTAHAYGGAIHARQMDVSGGSVNITGQFAYHHRFSGLGSRQYEITSVACAIHAPRAIHVSGGKVTITKSHASFQGGAISAGEMDVSGGNITITKSKSSKGGAVYAENMNVSGGGVSITEEEGCLPGAIHAKRNMDVSGGGVSITESRASQYGGAIAATDMNVSGGNVTITASTAQENGGAISAGEMDVSGGNITITKSKSSKGGAIAATKMDVSGGSVSIRESTADKDGGNEYALADCCIYTMYDFTQSGGAVSFEGCKARREGGRGQEGGGSVGYQVFVTEKGGKLARASPSNAANLQQTLDYLTRAVGDVFEAWGTSPFNKALRLWGRGRRKRENSITRSWADRPGVADKRFLDEADSFLTRRAEPSSKVEAVCVQAFSHGAREFEQREKQAKAQLAVLGVQVGLPKCSGGILQLDGVYEAYAVKARSEKIWLKSAWHFLGAVKQEEVLVEGPSCRVTGSAELLLWAPVRFQGNLVLAGQLNAKAAGDGGRVNASCVAVEGNFTLRPEAHLSIQGCQNEAGEEDAGKGGCLHIGGDAELLGGQLLLRECTAQKGGGGIYVAGTLHSLNATIDAERCDADHGGAIRAENVSVSGGNVTITESTAADNGGAIQARNMDVSGGSITIRESTSGDGGAIRAENTIVSGGNVSITESRASSNGGSGGVGQFLGLGTGDEGSPPRSGKQSVQALGGLQADATGGGLSEKYAVRFRKKICLYIKVSLHIGLDSRQYEIMPVACEIRSMLQAWTRFPCAIFAGNMMIVSGGNVTITKSETWEQGGAIYAGMDMIVSSGNVTISESEASEDGGSAILAENMNMSGGNVTITKSAASQNGGAIRAWNMDVSGGTVTIKESTAREDGGGIFSHNNVTMEEMATLTIGDSQAERGKAAACVELLCASHGGCVYVKAGAELAAPLSLSGCMAKGTGGGIYAQGNLVSQQISCTHCHAPTSECLHLESGEASIESLTLHSGSSLVPAFPSIVAAGDDANVTLVRVDCREVPACTLAVAQMQLAELQCQRGESRQSLADGTACRECPAGQIRLVAVDKEDARCTPCPNMGNLTIGCTSTELHVPPGYMVDFDRDVAADLSAWYRCPNEMACRGGHFNASSVPGARAEELAPMCEEGYHGPGTLGTNLRPQKSQRERREREKETVEFSVILARQERSAVEVEEGGEKGENGKCTNCTEGYARADADVLQCVPCANWTTSPKQVVWYVSFFLLKNLALFVSAVGSAVVEGSGGKRAASATLLNQAMSFAAVAGVTMSGAMQTGTFKNDLDNAAKVALHLLALPASLAQGQGSSDGGGSSSMSGLAVLKGGWLAAVVGSNVFLPAFIAGFGKCLDGPCKVFIKALHLDFLPPDPQMSSYVPLRIAAVLGAIVGFSALSVCSWIYTVERLMRKALQMEAVTLVLIASLVAHLYFWPYQADDWNRAEIYLLIVSLTITGMTTCLIANDLHWAKSTLTQRVLVFLICSIAGGICIVMMVTFALAYLAERRQRAEAKKAEEASAARSGTFLTAKSKKSVFPEQASYQESSRGLQQTLDSLIRTVCERVIVSEVKRGLFAEAMTWKAVGDCFEAWGTSPFNKALRSRPSAFKLSGHGARGFEQREKQANAPLAVLGVQVGLPNCSGGVLQLDGVYEVKRQEEVLVEGPSCRVTGSAELLLWAPVRFQGNLVLAGQLNVKAAGDDGTISASCIAVSGNFTLHPEARLSIQGCQNDGYNLGEDAGQGGCLHVGGDAELHGGQLLLHRCNARNGFGGGMYVKGRLESRNATIDAERCTATYGGGAVYARNMDVSGGSMTIRQSHCLDGGAVYARNDMHVSGGNVTITESIARRDGGTAGVGAVYARNDMHVSGGNVTITESIARRDGGTAGVGAVYARNDMHVSDGKVTITQSQALENGGAVYARNMDVSGGNVTIRESTADWGGGGIFSGGNVTMEEMATLTIGDSQAERGGGIMTTKIRNKARRLHVSNCSATSHGGGVYVKARAELAAPLSLIGCTAKGTGGGIYAQGKLVSPQISCTDCHAPTSACFHLESGEASIESLILRSRSLLGPASPSIIVATGHDAVVTLGTADCREVHGCTLPEDARCTPCPNMENVTIGCTSTELHVPPGYMVDFDRDVAADLSAWYRCPNEMACRGGHFNASSVPGARAEELAPMCEEGYRGPGTLGTNLRPQKSQRERSTAPAEQDFISQGGMEREGEGGKKGLHTEVQVEEGGEKGHARADADVLQCIPCANWTTSPKQVVWYVSFFLLKNLALFVSAVVSAVVEGSGGKRAASATLLNQAMSFAAVAGVTMWLGTKAVPESGAMQTGTFKNDLDNAAKDALQMLALPASIAQGQGSSDGGGSSSMSGQCLLQLLNMDSGIHDVHMLMYLVAFRLRPESDVENEALHLDFLPPGPQMSSHVELRIAAVLGAIVGFSGLSVCSWIYTVPCSPTVARDTHSLFSRLSKQSSVEPTNSRQNPIAGGDTTARGLFAYRPECAIWEVERLMRKVVLSLIATVLPVTLSPALQMEAVTLVLMASLVAHLYFWPYQADDWNRAEIGLLLVSLTITGMTTCLIANDLHWAKSTLTQRVLVFLICSIAGGICIVMLVTFSLAYLAERRQRAEAKKAEEASAARRRSRQFLR</sequence>
<dbReference type="InterPro" id="IPR012332">
    <property type="entry name" value="Autotransporter_pectin_lyase_C"/>
</dbReference>
<feature type="transmembrane region" description="Helical" evidence="2">
    <location>
        <begin position="1681"/>
        <end position="1702"/>
    </location>
</feature>
<organism evidence="4 5">
    <name type="scientific">Symbiodinium microadriaticum</name>
    <name type="common">Dinoflagellate</name>
    <name type="synonym">Zooxanthella microadriatica</name>
    <dbReference type="NCBI Taxonomy" id="2951"/>
    <lineage>
        <taxon>Eukaryota</taxon>
        <taxon>Sar</taxon>
        <taxon>Alveolata</taxon>
        <taxon>Dinophyceae</taxon>
        <taxon>Suessiales</taxon>
        <taxon>Symbiodiniaceae</taxon>
        <taxon>Symbiodinium</taxon>
    </lineage>
</organism>
<dbReference type="SMART" id="SM00710">
    <property type="entry name" value="PbH1"/>
    <property type="match status" value="21"/>
</dbReference>
<reference evidence="4 5" key="1">
    <citation type="submission" date="2016-02" db="EMBL/GenBank/DDBJ databases">
        <title>Genome analysis of coral dinoflagellate symbionts highlights evolutionary adaptations to a symbiotic lifestyle.</title>
        <authorList>
            <person name="Aranda M."/>
            <person name="Li Y."/>
            <person name="Liew Y.J."/>
            <person name="Baumgarten S."/>
            <person name="Simakov O."/>
            <person name="Wilson M."/>
            <person name="Piel J."/>
            <person name="Ashoor H."/>
            <person name="Bougouffa S."/>
            <person name="Bajic V.B."/>
            <person name="Ryu T."/>
            <person name="Ravasi T."/>
            <person name="Bayer T."/>
            <person name="Micklem G."/>
            <person name="Kim H."/>
            <person name="Bhak J."/>
            <person name="Lajeunesse T.C."/>
            <person name="Voolstra C.R."/>
        </authorList>
    </citation>
    <scope>NUCLEOTIDE SEQUENCE [LARGE SCALE GENOMIC DNA]</scope>
    <source>
        <strain evidence="4 5">CCMP2467</strain>
    </source>
</reference>
<feature type="transmembrane region" description="Helical" evidence="2">
    <location>
        <begin position="1714"/>
        <end position="1739"/>
    </location>
</feature>
<protein>
    <submittedName>
        <fullName evidence="4">Uncharacterized protein</fullName>
    </submittedName>
</protein>
<dbReference type="SUPFAM" id="SSF51126">
    <property type="entry name" value="Pectin lyase-like"/>
    <property type="match status" value="2"/>
</dbReference>
<feature type="transmembrane region" description="Helical" evidence="2">
    <location>
        <begin position="2823"/>
        <end position="2848"/>
    </location>
</feature>
<keyword evidence="2" id="KW-1133">Transmembrane helix</keyword>
<dbReference type="Proteomes" id="UP000186817">
    <property type="component" value="Unassembled WGS sequence"/>
</dbReference>
<keyword evidence="5" id="KW-1185">Reference proteome</keyword>
<proteinExistence type="predicted"/>
<feature type="signal peptide" evidence="3">
    <location>
        <begin position="1"/>
        <end position="18"/>
    </location>
</feature>
<dbReference type="PANTHER" id="PTHR11319">
    <property type="entry name" value="G PROTEIN-COUPLED RECEPTOR-RELATED"/>
    <property type="match status" value="1"/>
</dbReference>
<evidence type="ECO:0000256" key="2">
    <source>
        <dbReference type="SAM" id="Phobius"/>
    </source>
</evidence>
<dbReference type="EMBL" id="LSRX01000057">
    <property type="protein sequence ID" value="OLQ11566.1"/>
    <property type="molecule type" value="Genomic_DNA"/>
</dbReference>
<evidence type="ECO:0000313" key="4">
    <source>
        <dbReference type="EMBL" id="OLQ11566.1"/>
    </source>
</evidence>
<name>A0A1Q9EVV2_SYMMI</name>
<dbReference type="InterPro" id="IPR006626">
    <property type="entry name" value="PbH1"/>
</dbReference>
<dbReference type="Gene3D" id="2.160.20.20">
    <property type="match status" value="2"/>
</dbReference>
<keyword evidence="2" id="KW-0472">Membrane</keyword>
<feature type="transmembrane region" description="Helical" evidence="2">
    <location>
        <begin position="1615"/>
        <end position="1639"/>
    </location>
</feature>
<feature type="chain" id="PRO_5012615831" evidence="3">
    <location>
        <begin position="19"/>
        <end position="2874"/>
    </location>
</feature>
<dbReference type="PANTHER" id="PTHR11319:SF35">
    <property type="entry name" value="OUTER MEMBRANE PROTEIN PMPC-RELATED"/>
    <property type="match status" value="1"/>
</dbReference>
<comment type="caution">
    <text evidence="4">The sequence shown here is derived from an EMBL/GenBank/DDBJ whole genome shotgun (WGS) entry which is preliminary data.</text>
</comment>
<feature type="transmembrane region" description="Helical" evidence="2">
    <location>
        <begin position="2492"/>
        <end position="2516"/>
    </location>
</feature>
<dbReference type="OrthoDB" id="75921at2759"/>
<feature type="transmembrane region" description="Helical" evidence="2">
    <location>
        <begin position="2760"/>
        <end position="2778"/>
    </location>
</feature>
<feature type="transmembrane region" description="Helical" evidence="2">
    <location>
        <begin position="1651"/>
        <end position="1669"/>
    </location>
</feature>
<feature type="region of interest" description="Disordered" evidence="1">
    <location>
        <begin position="904"/>
        <end position="938"/>
    </location>
</feature>
<evidence type="ECO:0000256" key="1">
    <source>
        <dbReference type="SAM" id="MobiDB-lite"/>
    </source>
</evidence>
<feature type="compositionally biased region" description="Gly residues" evidence="1">
    <location>
        <begin position="911"/>
        <end position="926"/>
    </location>
</feature>
<evidence type="ECO:0000256" key="3">
    <source>
        <dbReference type="SAM" id="SignalP"/>
    </source>
</evidence>
<feature type="transmembrane region" description="Helical" evidence="2">
    <location>
        <begin position="2657"/>
        <end position="2677"/>
    </location>
</feature>
<evidence type="ECO:0000313" key="5">
    <source>
        <dbReference type="Proteomes" id="UP000186817"/>
    </source>
</evidence>